<evidence type="ECO:0000256" key="5">
    <source>
        <dbReference type="ARBA" id="ARBA00023033"/>
    </source>
</evidence>
<dbReference type="InterPro" id="IPR002938">
    <property type="entry name" value="FAD-bd"/>
</dbReference>
<comment type="caution">
    <text evidence="7">The sequence shown here is derived from an EMBL/GenBank/DDBJ whole genome shotgun (WGS) entry which is preliminary data.</text>
</comment>
<evidence type="ECO:0000313" key="7">
    <source>
        <dbReference type="EMBL" id="KAK7712387.1"/>
    </source>
</evidence>
<accession>A0ABR1NRH7</accession>
<keyword evidence="5" id="KW-0503">Monooxygenase</keyword>
<reference evidence="7 8" key="1">
    <citation type="submission" date="2024-02" db="EMBL/GenBank/DDBJ databases">
        <title>De novo assembly and annotation of 12 fungi associated with fruit tree decline syndrome in Ontario, Canada.</title>
        <authorList>
            <person name="Sulman M."/>
            <person name="Ellouze W."/>
            <person name="Ilyukhin E."/>
        </authorList>
    </citation>
    <scope>NUCLEOTIDE SEQUENCE [LARGE SCALE GENOMIC DNA]</scope>
    <source>
        <strain evidence="7 8">M169</strain>
    </source>
</reference>
<gene>
    <name evidence="7" type="ORF">SLS63_012372</name>
</gene>
<evidence type="ECO:0000313" key="8">
    <source>
        <dbReference type="Proteomes" id="UP001430848"/>
    </source>
</evidence>
<dbReference type="InterPro" id="IPR036188">
    <property type="entry name" value="FAD/NAD-bd_sf"/>
</dbReference>
<keyword evidence="8" id="KW-1185">Reference proteome</keyword>
<evidence type="ECO:0000256" key="2">
    <source>
        <dbReference type="ARBA" id="ARBA00022630"/>
    </source>
</evidence>
<dbReference type="SUPFAM" id="SSF51905">
    <property type="entry name" value="FAD/NAD(P)-binding domain"/>
    <property type="match status" value="1"/>
</dbReference>
<dbReference type="PANTHER" id="PTHR47178">
    <property type="entry name" value="MONOOXYGENASE, FAD-BINDING"/>
    <property type="match status" value="1"/>
</dbReference>
<keyword evidence="4" id="KW-0560">Oxidoreductase</keyword>
<dbReference type="Pfam" id="PF01494">
    <property type="entry name" value="FAD_binding_3"/>
    <property type="match status" value="1"/>
</dbReference>
<evidence type="ECO:0000256" key="1">
    <source>
        <dbReference type="ARBA" id="ARBA00001974"/>
    </source>
</evidence>
<sequence length="302" mass="32798">MAQPQAAHSFKVIIIGAGLAGSLLANGLLHASIPVTVYERGEENNSSGGYQIHLGESALIGLRACMSEAEISSVVAKFGRAGGRKGQAAVLRHKDFSLLLDLKAFPDYTKSAPIKRGILRDALAAPLARAGVVQYEKRFVRYEVYRAEGRERVRAFFDDGSSDECDLLVGADGSSSKVNQQLGLNNLTEIKTHIQLLIKQEMPTERLLTLGREFTSGPVLAFADNKTFYFSAYVPEAGDKSSYDEFSSCSVGGAFPIETAPPNLKDLSPTEKWDFVSKGFAGWAPQFIPCSNEFPPAQRLET</sequence>
<feature type="domain" description="FAD-binding" evidence="6">
    <location>
        <begin position="11"/>
        <end position="187"/>
    </location>
</feature>
<dbReference type="Gene3D" id="3.50.50.60">
    <property type="entry name" value="FAD/NAD(P)-binding domain"/>
    <property type="match status" value="1"/>
</dbReference>
<comment type="cofactor">
    <cofactor evidence="1">
        <name>FAD</name>
        <dbReference type="ChEBI" id="CHEBI:57692"/>
    </cofactor>
</comment>
<dbReference type="PRINTS" id="PR00420">
    <property type="entry name" value="RNGMNOXGNASE"/>
</dbReference>
<evidence type="ECO:0000256" key="4">
    <source>
        <dbReference type="ARBA" id="ARBA00023002"/>
    </source>
</evidence>
<proteinExistence type="predicted"/>
<organism evidence="7 8">
    <name type="scientific">Diaporthe eres</name>
    <name type="common">Phomopsis oblonga</name>
    <dbReference type="NCBI Taxonomy" id="83184"/>
    <lineage>
        <taxon>Eukaryota</taxon>
        <taxon>Fungi</taxon>
        <taxon>Dikarya</taxon>
        <taxon>Ascomycota</taxon>
        <taxon>Pezizomycotina</taxon>
        <taxon>Sordariomycetes</taxon>
        <taxon>Sordariomycetidae</taxon>
        <taxon>Diaporthales</taxon>
        <taxon>Diaporthaceae</taxon>
        <taxon>Diaporthe</taxon>
        <taxon>Diaporthe eres species complex</taxon>
    </lineage>
</organism>
<evidence type="ECO:0000259" key="6">
    <source>
        <dbReference type="Pfam" id="PF01494"/>
    </source>
</evidence>
<dbReference type="EMBL" id="JAKNSF020000135">
    <property type="protein sequence ID" value="KAK7712387.1"/>
    <property type="molecule type" value="Genomic_DNA"/>
</dbReference>
<protein>
    <recommendedName>
        <fullName evidence="6">FAD-binding domain-containing protein</fullName>
    </recommendedName>
</protein>
<dbReference type="Proteomes" id="UP001430848">
    <property type="component" value="Unassembled WGS sequence"/>
</dbReference>
<dbReference type="PANTHER" id="PTHR47178:SF5">
    <property type="entry name" value="FAD-BINDING DOMAIN-CONTAINING PROTEIN"/>
    <property type="match status" value="1"/>
</dbReference>
<keyword evidence="2" id="KW-0285">Flavoprotein</keyword>
<evidence type="ECO:0000256" key="3">
    <source>
        <dbReference type="ARBA" id="ARBA00022827"/>
    </source>
</evidence>
<name>A0ABR1NRH7_DIAER</name>
<keyword evidence="3" id="KW-0274">FAD</keyword>